<evidence type="ECO:0000313" key="2">
    <source>
        <dbReference type="Proteomes" id="UP000015105"/>
    </source>
</evidence>
<reference evidence="2" key="1">
    <citation type="journal article" date="2014" name="Science">
        <title>Ancient hybridizations among the ancestral genomes of bread wheat.</title>
        <authorList>
            <consortium name="International Wheat Genome Sequencing Consortium,"/>
            <person name="Marcussen T."/>
            <person name="Sandve S.R."/>
            <person name="Heier L."/>
            <person name="Spannagl M."/>
            <person name="Pfeifer M."/>
            <person name="Jakobsen K.S."/>
            <person name="Wulff B.B."/>
            <person name="Steuernagel B."/>
            <person name="Mayer K.F."/>
            <person name="Olsen O.A."/>
        </authorList>
    </citation>
    <scope>NUCLEOTIDE SEQUENCE [LARGE SCALE GENOMIC DNA]</scope>
    <source>
        <strain evidence="2">cv. AL8/78</strain>
    </source>
</reference>
<reference evidence="1" key="4">
    <citation type="submission" date="2019-03" db="UniProtKB">
        <authorList>
            <consortium name="EnsemblPlants"/>
        </authorList>
    </citation>
    <scope>IDENTIFICATION</scope>
</reference>
<sequence>MCDPKNKYRMLQMMRSAKGDSCEDAFESMVIWWVETKEQNP</sequence>
<evidence type="ECO:0000313" key="1">
    <source>
        <dbReference type="EnsemblPlants" id="AET3Gv20645600.16"/>
    </source>
</evidence>
<organism evidence="1 2">
    <name type="scientific">Aegilops tauschii subsp. strangulata</name>
    <name type="common">Goatgrass</name>
    <dbReference type="NCBI Taxonomy" id="200361"/>
    <lineage>
        <taxon>Eukaryota</taxon>
        <taxon>Viridiplantae</taxon>
        <taxon>Streptophyta</taxon>
        <taxon>Embryophyta</taxon>
        <taxon>Tracheophyta</taxon>
        <taxon>Spermatophyta</taxon>
        <taxon>Magnoliopsida</taxon>
        <taxon>Liliopsida</taxon>
        <taxon>Poales</taxon>
        <taxon>Poaceae</taxon>
        <taxon>BOP clade</taxon>
        <taxon>Pooideae</taxon>
        <taxon>Triticodae</taxon>
        <taxon>Triticeae</taxon>
        <taxon>Triticinae</taxon>
        <taxon>Aegilops</taxon>
    </lineage>
</organism>
<accession>A0A453FDC4</accession>
<protein>
    <submittedName>
        <fullName evidence="1">Uncharacterized protein</fullName>
    </submittedName>
</protein>
<proteinExistence type="predicted"/>
<reference evidence="2" key="2">
    <citation type="journal article" date="2017" name="Nat. Plants">
        <title>The Aegilops tauschii genome reveals multiple impacts of transposons.</title>
        <authorList>
            <person name="Zhao G."/>
            <person name="Zou C."/>
            <person name="Li K."/>
            <person name="Wang K."/>
            <person name="Li T."/>
            <person name="Gao L."/>
            <person name="Zhang X."/>
            <person name="Wang H."/>
            <person name="Yang Z."/>
            <person name="Liu X."/>
            <person name="Jiang W."/>
            <person name="Mao L."/>
            <person name="Kong X."/>
            <person name="Jiao Y."/>
            <person name="Jia J."/>
        </authorList>
    </citation>
    <scope>NUCLEOTIDE SEQUENCE [LARGE SCALE GENOMIC DNA]</scope>
    <source>
        <strain evidence="2">cv. AL8/78</strain>
    </source>
</reference>
<keyword evidence="2" id="KW-1185">Reference proteome</keyword>
<dbReference type="EnsemblPlants" id="AET3Gv20645600.16">
    <property type="protein sequence ID" value="AET3Gv20645600.16"/>
    <property type="gene ID" value="AET3Gv20645600"/>
</dbReference>
<reference evidence="1" key="3">
    <citation type="journal article" date="2017" name="Nature">
        <title>Genome sequence of the progenitor of the wheat D genome Aegilops tauschii.</title>
        <authorList>
            <person name="Luo M.C."/>
            <person name="Gu Y.Q."/>
            <person name="Puiu D."/>
            <person name="Wang H."/>
            <person name="Twardziok S.O."/>
            <person name="Deal K.R."/>
            <person name="Huo N."/>
            <person name="Zhu T."/>
            <person name="Wang L."/>
            <person name="Wang Y."/>
            <person name="McGuire P.E."/>
            <person name="Liu S."/>
            <person name="Long H."/>
            <person name="Ramasamy R.K."/>
            <person name="Rodriguez J.C."/>
            <person name="Van S.L."/>
            <person name="Yuan L."/>
            <person name="Wang Z."/>
            <person name="Xia Z."/>
            <person name="Xiao L."/>
            <person name="Anderson O.D."/>
            <person name="Ouyang S."/>
            <person name="Liang Y."/>
            <person name="Zimin A.V."/>
            <person name="Pertea G."/>
            <person name="Qi P."/>
            <person name="Bennetzen J.L."/>
            <person name="Dai X."/>
            <person name="Dawson M.W."/>
            <person name="Muller H.G."/>
            <person name="Kugler K."/>
            <person name="Rivarola-Duarte L."/>
            <person name="Spannagl M."/>
            <person name="Mayer K.F.X."/>
            <person name="Lu F.H."/>
            <person name="Bevan M.W."/>
            <person name="Leroy P."/>
            <person name="Li P."/>
            <person name="You F.M."/>
            <person name="Sun Q."/>
            <person name="Liu Z."/>
            <person name="Lyons E."/>
            <person name="Wicker T."/>
            <person name="Salzberg S.L."/>
            <person name="Devos K.M."/>
            <person name="Dvorak J."/>
        </authorList>
    </citation>
    <scope>NUCLEOTIDE SEQUENCE [LARGE SCALE GENOMIC DNA]</scope>
    <source>
        <strain evidence="1">cv. AL8/78</strain>
    </source>
</reference>
<reference evidence="1" key="5">
    <citation type="journal article" date="2021" name="G3 (Bethesda)">
        <title>Aegilops tauschii genome assembly Aet v5.0 features greater sequence contiguity and improved annotation.</title>
        <authorList>
            <person name="Wang L."/>
            <person name="Zhu T."/>
            <person name="Rodriguez J.C."/>
            <person name="Deal K.R."/>
            <person name="Dubcovsky J."/>
            <person name="McGuire P.E."/>
            <person name="Lux T."/>
            <person name="Spannagl M."/>
            <person name="Mayer K.F.X."/>
            <person name="Baldrich P."/>
            <person name="Meyers B.C."/>
            <person name="Huo N."/>
            <person name="Gu Y.Q."/>
            <person name="Zhou H."/>
            <person name="Devos K.M."/>
            <person name="Bennetzen J.L."/>
            <person name="Unver T."/>
            <person name="Budak H."/>
            <person name="Gulick P.J."/>
            <person name="Galiba G."/>
            <person name="Kalapos B."/>
            <person name="Nelson D.R."/>
            <person name="Li P."/>
            <person name="You F.M."/>
            <person name="Luo M.C."/>
            <person name="Dvorak J."/>
        </authorList>
    </citation>
    <scope>NUCLEOTIDE SEQUENCE [LARGE SCALE GENOMIC DNA]</scope>
    <source>
        <strain evidence="1">cv. AL8/78</strain>
    </source>
</reference>
<dbReference type="Proteomes" id="UP000015105">
    <property type="component" value="Chromosome 3D"/>
</dbReference>
<name>A0A453FDC4_AEGTS</name>
<dbReference type="AlphaFoldDB" id="A0A453FDC4"/>
<dbReference type="Gramene" id="AET3Gv20645600.16">
    <property type="protein sequence ID" value="AET3Gv20645600.16"/>
    <property type="gene ID" value="AET3Gv20645600"/>
</dbReference>